<keyword evidence="2" id="KW-0418">Kinase</keyword>
<protein>
    <submittedName>
        <fullName evidence="2">Phosphoribulokinase / Uridine kinase family protein</fullName>
    </submittedName>
</protein>
<dbReference type="InterPro" id="IPR006083">
    <property type="entry name" value="PRK/URK"/>
</dbReference>
<reference evidence="2 3" key="1">
    <citation type="journal article" date="2015" name="Infect. Genet. Evol.">
        <title>Genomic sequences of six botulinum neurotoxin-producing strains representing three clostridial species illustrate the mobility and diversity of botulinum neurotoxin genes.</title>
        <authorList>
            <person name="Smith T.J."/>
            <person name="Hill K.K."/>
            <person name="Xie G."/>
            <person name="Foley B.T."/>
            <person name="Williamson C.H."/>
            <person name="Foster J.T."/>
            <person name="Johnson S.L."/>
            <person name="Chertkov O."/>
            <person name="Teshima H."/>
            <person name="Gibbons H.S."/>
            <person name="Johnsky L.A."/>
            <person name="Karavis M.A."/>
            <person name="Smith L.A."/>
        </authorList>
    </citation>
    <scope>NUCLEOTIDE SEQUENCE [LARGE SCALE GENOMIC DNA]</scope>
    <source>
        <strain evidence="2">Sullivan</strain>
    </source>
</reference>
<dbReference type="EMBL" id="CP006905">
    <property type="protein sequence ID" value="AIY85107.1"/>
    <property type="molecule type" value="Genomic_DNA"/>
</dbReference>
<evidence type="ECO:0000313" key="2">
    <source>
        <dbReference type="EMBL" id="AIY85107.1"/>
    </source>
</evidence>
<proteinExistence type="predicted"/>
<dbReference type="OrthoDB" id="9777642at2"/>
<dbReference type="GO" id="GO:0005524">
    <property type="term" value="F:ATP binding"/>
    <property type="evidence" value="ECO:0007669"/>
    <property type="project" value="InterPro"/>
</dbReference>
<dbReference type="Pfam" id="PF00485">
    <property type="entry name" value="PRK"/>
    <property type="match status" value="1"/>
</dbReference>
<evidence type="ECO:0000259" key="1">
    <source>
        <dbReference type="Pfam" id="PF00485"/>
    </source>
</evidence>
<organism evidence="2 3">
    <name type="scientific">Clostridium baratii str. Sullivan</name>
    <dbReference type="NCBI Taxonomy" id="1415775"/>
    <lineage>
        <taxon>Bacteria</taxon>
        <taxon>Bacillati</taxon>
        <taxon>Bacillota</taxon>
        <taxon>Clostridia</taxon>
        <taxon>Eubacteriales</taxon>
        <taxon>Clostridiaceae</taxon>
        <taxon>Clostridium</taxon>
    </lineage>
</organism>
<dbReference type="Proteomes" id="UP000030635">
    <property type="component" value="Chromosome"/>
</dbReference>
<name>A0A0A7FZT2_9CLOT</name>
<sequence length="186" mass="21678">MKKPYFIGIAGGSASGKSTFCTILENELLDLNIKAFHMDDYFKPENERPFSKSPIKETMYIDDNHPNTINLSKLKLDLYKALDNNFDVIILEGLLTLWDEEIYSKLDLKLFVDCKADERIVRRLKRNMEWGLTFDDISNIYLDMVRYRHDEYVEPTKWKADLILNGSDISKVSIKVITSLVRNSIE</sequence>
<dbReference type="HOGENOM" id="CLU_021278_1_2_9"/>
<keyword evidence="3" id="KW-1185">Reference proteome</keyword>
<dbReference type="KEGG" id="cbv:U729_283"/>
<gene>
    <name evidence="2" type="ORF">U729_283</name>
</gene>
<feature type="domain" description="Phosphoribulokinase/uridine kinase" evidence="1">
    <location>
        <begin position="80"/>
        <end position="165"/>
    </location>
</feature>
<dbReference type="eggNOG" id="COG0572">
    <property type="taxonomic scope" value="Bacteria"/>
</dbReference>
<accession>A0A0A7FZT2</accession>
<dbReference type="PANTHER" id="PTHR10285">
    <property type="entry name" value="URIDINE KINASE"/>
    <property type="match status" value="1"/>
</dbReference>
<dbReference type="AlphaFoldDB" id="A0A0A7FZT2"/>
<dbReference type="GO" id="GO:0016301">
    <property type="term" value="F:kinase activity"/>
    <property type="evidence" value="ECO:0007669"/>
    <property type="project" value="UniProtKB-KW"/>
</dbReference>
<dbReference type="InterPro" id="IPR027417">
    <property type="entry name" value="P-loop_NTPase"/>
</dbReference>
<dbReference type="SUPFAM" id="SSF52540">
    <property type="entry name" value="P-loop containing nucleoside triphosphate hydrolases"/>
    <property type="match status" value="1"/>
</dbReference>
<evidence type="ECO:0000313" key="3">
    <source>
        <dbReference type="Proteomes" id="UP000030635"/>
    </source>
</evidence>
<dbReference type="Gene3D" id="3.40.50.300">
    <property type="entry name" value="P-loop containing nucleotide triphosphate hydrolases"/>
    <property type="match status" value="2"/>
</dbReference>
<keyword evidence="2" id="KW-0808">Transferase</keyword>
<dbReference type="RefSeq" id="WP_039311093.1">
    <property type="nucleotide sequence ID" value="NZ_CP006905.1"/>
</dbReference>
<dbReference type="PRINTS" id="PR00988">
    <property type="entry name" value="URIDINKINASE"/>
</dbReference>